<gene>
    <name evidence="2" type="ORF">SD37_17720</name>
</gene>
<sequence>MNTVDPERARHDRVERWRGNRRVLVGAIVASAVTLVCGFVAGHGFGTLIELLRTSAIDSVFDDRGDGETPYGMVWGTFAFVACLGAATFAASAVRRYLGRPSGPMFPVVLVFAAGTLGIWVSSRDWLPPLAVGTAVDPVFHEDEKWGFWAWLMYYADWWVPAFLFVLTSLILWYAIGVERRDAELARTRERLLRHGRRVPAEIADVKLRLGGDESGTRVVGADVTVSFTDLAGVKRWVTRRTRDTTIGTAEVLFDPMRPADEKSIFVALRRHPTPGDWLPAD</sequence>
<dbReference type="eggNOG" id="ENOG5033APH">
    <property type="taxonomic scope" value="Bacteria"/>
</dbReference>
<accession>A0A193BYQ4</accession>
<organism evidence="2 3">
    <name type="scientific">Amycolatopsis orientalis</name>
    <name type="common">Nocardia orientalis</name>
    <dbReference type="NCBI Taxonomy" id="31958"/>
    <lineage>
        <taxon>Bacteria</taxon>
        <taxon>Bacillati</taxon>
        <taxon>Actinomycetota</taxon>
        <taxon>Actinomycetes</taxon>
        <taxon>Pseudonocardiales</taxon>
        <taxon>Pseudonocardiaceae</taxon>
        <taxon>Amycolatopsis</taxon>
    </lineage>
</organism>
<protein>
    <submittedName>
        <fullName evidence="2">Uncharacterized protein</fullName>
    </submittedName>
</protein>
<evidence type="ECO:0000313" key="3">
    <source>
        <dbReference type="Proteomes" id="UP000093695"/>
    </source>
</evidence>
<dbReference type="AlphaFoldDB" id="A0A193BYQ4"/>
<evidence type="ECO:0000256" key="1">
    <source>
        <dbReference type="SAM" id="Phobius"/>
    </source>
</evidence>
<reference evidence="2 3" key="1">
    <citation type="journal article" date="2015" name="Genome Announc.">
        <title>Draft Genome Sequence of Norvancomycin-Producing Strain Amycolatopsis orientalis CPCC200066.</title>
        <authorList>
            <person name="Lei X."/>
            <person name="Yuan F."/>
            <person name="Shi Y."/>
            <person name="Li X."/>
            <person name="Wang L."/>
            <person name="Hong B."/>
        </authorList>
    </citation>
    <scope>NUCLEOTIDE SEQUENCE [LARGE SCALE GENOMIC DNA]</scope>
    <source>
        <strain evidence="2 3">B-37</strain>
    </source>
</reference>
<dbReference type="KEGG" id="aori:SD37_17720"/>
<dbReference type="RefSeq" id="WP_044852953.1">
    <property type="nucleotide sequence ID" value="NZ_CP016174.1"/>
</dbReference>
<keyword evidence="1" id="KW-0812">Transmembrane</keyword>
<dbReference type="STRING" id="31958.SD37_17720"/>
<feature type="transmembrane region" description="Helical" evidence="1">
    <location>
        <begin position="23"/>
        <end position="45"/>
    </location>
</feature>
<feature type="transmembrane region" description="Helical" evidence="1">
    <location>
        <begin position="158"/>
        <end position="177"/>
    </location>
</feature>
<keyword evidence="1" id="KW-1133">Transmembrane helix</keyword>
<proteinExistence type="predicted"/>
<dbReference type="EMBL" id="CP016174">
    <property type="protein sequence ID" value="ANN17303.1"/>
    <property type="molecule type" value="Genomic_DNA"/>
</dbReference>
<name>A0A193BYQ4_AMYOR</name>
<feature type="transmembrane region" description="Helical" evidence="1">
    <location>
        <begin position="73"/>
        <end position="94"/>
    </location>
</feature>
<keyword evidence="3" id="KW-1185">Reference proteome</keyword>
<evidence type="ECO:0000313" key="2">
    <source>
        <dbReference type="EMBL" id="ANN17303.1"/>
    </source>
</evidence>
<keyword evidence="1" id="KW-0472">Membrane</keyword>
<feature type="transmembrane region" description="Helical" evidence="1">
    <location>
        <begin position="106"/>
        <end position="123"/>
    </location>
</feature>
<dbReference type="Proteomes" id="UP000093695">
    <property type="component" value="Chromosome"/>
</dbReference>